<keyword evidence="9" id="KW-1185">Reference proteome</keyword>
<dbReference type="PANTHER" id="PTHR36115">
    <property type="entry name" value="PROLINE-RICH ANTIGEN HOMOLOG-RELATED"/>
    <property type="match status" value="1"/>
</dbReference>
<sequence>MNVNATFIMRFKAFMLDYLLIFAYLSVLAVFNIFVFPSVQSLFINSLVVAQFTGFLMVTLPVSLYFIISDSVLGKQSIGKKYMGIKVVNKHNQNLSILQSVFRTIVKFLPWELSHYLVYRLIYLGDAEVPISYYAIGGIIYGLMLAYILTALFSKRKKSLYDMVVETQVIKV</sequence>
<dbReference type="PANTHER" id="PTHR36115:SF9">
    <property type="entry name" value="LMO1584 PROTEIN"/>
    <property type="match status" value="1"/>
</dbReference>
<evidence type="ECO:0000256" key="2">
    <source>
        <dbReference type="ARBA" id="ARBA00022475"/>
    </source>
</evidence>
<evidence type="ECO:0000256" key="5">
    <source>
        <dbReference type="ARBA" id="ARBA00023136"/>
    </source>
</evidence>
<evidence type="ECO:0000313" key="8">
    <source>
        <dbReference type="EMBL" id="SFQ57432.1"/>
    </source>
</evidence>
<accession>A0A1I5ZLW1</accession>
<evidence type="ECO:0000256" key="3">
    <source>
        <dbReference type="ARBA" id="ARBA00022692"/>
    </source>
</evidence>
<evidence type="ECO:0000313" key="9">
    <source>
        <dbReference type="Proteomes" id="UP000198734"/>
    </source>
</evidence>
<organism evidence="8 9">
    <name type="scientific">Psychrobacillus psychrotolerans</name>
    <dbReference type="NCBI Taxonomy" id="126156"/>
    <lineage>
        <taxon>Bacteria</taxon>
        <taxon>Bacillati</taxon>
        <taxon>Bacillota</taxon>
        <taxon>Bacilli</taxon>
        <taxon>Bacillales</taxon>
        <taxon>Bacillaceae</taxon>
        <taxon>Psychrobacillus</taxon>
    </lineage>
</organism>
<dbReference type="STRING" id="126156.SAMN05421670_2800"/>
<proteinExistence type="predicted"/>
<dbReference type="GO" id="GO:0005886">
    <property type="term" value="C:plasma membrane"/>
    <property type="evidence" value="ECO:0007669"/>
    <property type="project" value="UniProtKB-SubCell"/>
</dbReference>
<evidence type="ECO:0000256" key="1">
    <source>
        <dbReference type="ARBA" id="ARBA00004651"/>
    </source>
</evidence>
<keyword evidence="2" id="KW-1003">Cell membrane</keyword>
<dbReference type="EMBL" id="FOXU01000005">
    <property type="protein sequence ID" value="SFQ57432.1"/>
    <property type="molecule type" value="Genomic_DNA"/>
</dbReference>
<evidence type="ECO:0000256" key="6">
    <source>
        <dbReference type="SAM" id="Phobius"/>
    </source>
</evidence>
<dbReference type="Proteomes" id="UP000198734">
    <property type="component" value="Unassembled WGS sequence"/>
</dbReference>
<comment type="subcellular location">
    <subcellularLocation>
        <location evidence="1">Cell membrane</location>
        <topology evidence="1">Multi-pass membrane protein</topology>
    </subcellularLocation>
</comment>
<name>A0A1I5ZLW1_9BACI</name>
<keyword evidence="3 6" id="KW-0812">Transmembrane</keyword>
<reference evidence="9" key="1">
    <citation type="submission" date="2016-10" db="EMBL/GenBank/DDBJ databases">
        <authorList>
            <person name="Varghese N."/>
            <person name="Submissions S."/>
        </authorList>
    </citation>
    <scope>NUCLEOTIDE SEQUENCE [LARGE SCALE GENOMIC DNA]</scope>
    <source>
        <strain evidence="9">DSM 11706</strain>
    </source>
</reference>
<dbReference type="AlphaFoldDB" id="A0A1I5ZLW1"/>
<dbReference type="Pfam" id="PF06271">
    <property type="entry name" value="RDD"/>
    <property type="match status" value="1"/>
</dbReference>
<feature type="transmembrane region" description="Helical" evidence="6">
    <location>
        <begin position="131"/>
        <end position="153"/>
    </location>
</feature>
<dbReference type="InterPro" id="IPR010432">
    <property type="entry name" value="RDD"/>
</dbReference>
<evidence type="ECO:0000259" key="7">
    <source>
        <dbReference type="Pfam" id="PF06271"/>
    </source>
</evidence>
<feature type="transmembrane region" description="Helical" evidence="6">
    <location>
        <begin position="18"/>
        <end position="36"/>
    </location>
</feature>
<keyword evidence="5 6" id="KW-0472">Membrane</keyword>
<evidence type="ECO:0000256" key="4">
    <source>
        <dbReference type="ARBA" id="ARBA00022989"/>
    </source>
</evidence>
<dbReference type="InterPro" id="IPR051791">
    <property type="entry name" value="Pra-immunoreactive"/>
</dbReference>
<feature type="transmembrane region" description="Helical" evidence="6">
    <location>
        <begin position="48"/>
        <end position="73"/>
    </location>
</feature>
<protein>
    <submittedName>
        <fullName evidence="8">Uncharacterized membrane protein YckC, RDD family</fullName>
    </submittedName>
</protein>
<gene>
    <name evidence="8" type="ORF">SAMN05421670_2800</name>
</gene>
<feature type="domain" description="RDD" evidence="7">
    <location>
        <begin position="5"/>
        <end position="164"/>
    </location>
</feature>
<dbReference type="RefSeq" id="WP_245762710.1">
    <property type="nucleotide sequence ID" value="NZ_FOXU01000005.1"/>
</dbReference>
<keyword evidence="4 6" id="KW-1133">Transmembrane helix</keyword>